<proteinExistence type="predicted"/>
<comment type="caution">
    <text evidence="1">The sequence shown here is derived from an EMBL/GenBank/DDBJ whole genome shotgun (WGS) entry which is preliminary data.</text>
</comment>
<protein>
    <submittedName>
        <fullName evidence="1">(Mediterranean fruit fly) hypothetical protein</fullName>
    </submittedName>
</protein>
<evidence type="ECO:0000313" key="1">
    <source>
        <dbReference type="EMBL" id="CAD6995365.1"/>
    </source>
</evidence>
<dbReference type="EMBL" id="CAJHJT010000001">
    <property type="protein sequence ID" value="CAD6995365.1"/>
    <property type="molecule type" value="Genomic_DNA"/>
</dbReference>
<name>A0A811UD21_CERCA</name>
<dbReference type="Proteomes" id="UP000606786">
    <property type="component" value="Unassembled WGS sequence"/>
</dbReference>
<evidence type="ECO:0000313" key="2">
    <source>
        <dbReference type="Proteomes" id="UP000606786"/>
    </source>
</evidence>
<dbReference type="AlphaFoldDB" id="A0A811UD21"/>
<accession>A0A811UD21</accession>
<organism evidence="1 2">
    <name type="scientific">Ceratitis capitata</name>
    <name type="common">Mediterranean fruit fly</name>
    <name type="synonym">Tephritis capitata</name>
    <dbReference type="NCBI Taxonomy" id="7213"/>
    <lineage>
        <taxon>Eukaryota</taxon>
        <taxon>Metazoa</taxon>
        <taxon>Ecdysozoa</taxon>
        <taxon>Arthropoda</taxon>
        <taxon>Hexapoda</taxon>
        <taxon>Insecta</taxon>
        <taxon>Pterygota</taxon>
        <taxon>Neoptera</taxon>
        <taxon>Endopterygota</taxon>
        <taxon>Diptera</taxon>
        <taxon>Brachycera</taxon>
        <taxon>Muscomorpha</taxon>
        <taxon>Tephritoidea</taxon>
        <taxon>Tephritidae</taxon>
        <taxon>Ceratitis</taxon>
        <taxon>Ceratitis</taxon>
    </lineage>
</organism>
<gene>
    <name evidence="1" type="ORF">CCAP1982_LOCUS4084</name>
</gene>
<sequence length="122" mass="13490">MESLSNNLGNIIFEKDKNISLLIKYSFDIKISYRHVSNCCHIADALKRDDDVAVSATAADFTAVNDCGIALLETALYYISHVCLEVVRARSSTQNAPTTTAIKLLKVLNNNHRPTIAKLQHS</sequence>
<keyword evidence="2" id="KW-1185">Reference proteome</keyword>
<reference evidence="1" key="1">
    <citation type="submission" date="2020-11" db="EMBL/GenBank/DDBJ databases">
        <authorList>
            <person name="Whitehead M."/>
        </authorList>
    </citation>
    <scope>NUCLEOTIDE SEQUENCE</scope>
    <source>
        <strain evidence="1">EGII</strain>
    </source>
</reference>